<dbReference type="GO" id="GO:0016810">
    <property type="term" value="F:hydrolase activity, acting on carbon-nitrogen (but not peptide) bonds"/>
    <property type="evidence" value="ECO:0007669"/>
    <property type="project" value="InterPro"/>
</dbReference>
<dbReference type="SUPFAM" id="SSF51556">
    <property type="entry name" value="Metallo-dependent hydrolases"/>
    <property type="match status" value="1"/>
</dbReference>
<dbReference type="InParanoid" id="A0A067N8A3"/>
<organism evidence="2 3">
    <name type="scientific">Pleurotus ostreatus (strain PC15)</name>
    <name type="common">Oyster mushroom</name>
    <dbReference type="NCBI Taxonomy" id="1137138"/>
    <lineage>
        <taxon>Eukaryota</taxon>
        <taxon>Fungi</taxon>
        <taxon>Dikarya</taxon>
        <taxon>Basidiomycota</taxon>
        <taxon>Agaricomycotina</taxon>
        <taxon>Agaricomycetes</taxon>
        <taxon>Agaricomycetidae</taxon>
        <taxon>Agaricales</taxon>
        <taxon>Pleurotineae</taxon>
        <taxon>Pleurotaceae</taxon>
        <taxon>Pleurotus</taxon>
    </lineage>
</organism>
<feature type="domain" description="Amidohydrolase 3" evidence="1">
    <location>
        <begin position="113"/>
        <end position="615"/>
    </location>
</feature>
<dbReference type="OrthoDB" id="3501663at2759"/>
<dbReference type="InterPro" id="IPR011059">
    <property type="entry name" value="Metal-dep_hydrolase_composite"/>
</dbReference>
<dbReference type="Gene3D" id="3.20.20.140">
    <property type="entry name" value="Metal-dependent hydrolases"/>
    <property type="match status" value="2"/>
</dbReference>
<gene>
    <name evidence="2" type="ORF">PLEOSDRAFT_1108542</name>
</gene>
<dbReference type="HOGENOM" id="CLU_009942_1_1_1"/>
<name>A0A067N8A3_PLEO1</name>
<dbReference type="Pfam" id="PF07969">
    <property type="entry name" value="Amidohydro_3"/>
    <property type="match status" value="1"/>
</dbReference>
<dbReference type="STRING" id="1137138.A0A067N8A3"/>
<dbReference type="VEuPathDB" id="FungiDB:PLEOSDRAFT_1108542"/>
<protein>
    <recommendedName>
        <fullName evidence="1">Amidohydrolase 3 domain-containing protein</fullName>
    </recommendedName>
</protein>
<dbReference type="InterPro" id="IPR033932">
    <property type="entry name" value="YtcJ-like"/>
</dbReference>
<dbReference type="PANTHER" id="PTHR22642:SF2">
    <property type="entry name" value="PROTEIN LONG AFTER FAR-RED 3"/>
    <property type="match status" value="1"/>
</dbReference>
<proteinExistence type="predicted"/>
<evidence type="ECO:0000313" key="2">
    <source>
        <dbReference type="EMBL" id="KDQ24084.1"/>
    </source>
</evidence>
<dbReference type="SUPFAM" id="SSF51338">
    <property type="entry name" value="Composite domain of metallo-dependent hydrolases"/>
    <property type="match status" value="1"/>
</dbReference>
<sequence>MTDTKSPARETSRPATSKFWLIGLICAALLKFSTWPNHRYALCSEEGSIYTVAPDKPTVQCLVVKGSFIESTGSLSEIQIQVNSPLHAMTTYLPWTSRLLNPWYLKVVKLKAGSAVIPGMADAHAHILEYGFKMELQLDGAPSTQDVVARIQKYIDSRPDVHKNTSTWIQGMGWDQTRWPGAQFPTSDDLSDPLLEGRPIALRRVDGHALWVSSRVLEMMGELPTEVDGGLIIRDANGKPTGIFVDNAMTLVPIPPWSEKDMDNYFTTAMTDALAHGLTSIHDADSQPEAIAFFKKQSEAGNLPIRAYLMGNVLSDEYWGAQIPRLINHGAHGRLNVRAIKLFTDGRSPFPFLADISHSYPLGALGSWGAALLEPYSDNPSTSGLMRSSKSALGKLVNQFYEDGFQVNIHCIGDRANNAVLDIFEDIIMDSADPDNVTASWRPRIEHAQIMTMQDLERIGRIGVIASVQPTHATSDMSYAETRLGSERIKGAYAYQMLLQNSKIGVLPLGSDFPVEGINPLLGFYAAVSRLSVDGTSPHGEGGWFPNERLTRAQALKGMTLDAAYAAFAEDERGSLEVGKKADFVILDRDIMKVPADKILSTKVQATVIDGQVAYGAL</sequence>
<dbReference type="EMBL" id="KL198012">
    <property type="protein sequence ID" value="KDQ24084.1"/>
    <property type="molecule type" value="Genomic_DNA"/>
</dbReference>
<dbReference type="Proteomes" id="UP000027073">
    <property type="component" value="Unassembled WGS sequence"/>
</dbReference>
<reference evidence="3" key="1">
    <citation type="journal article" date="2014" name="Proc. Natl. Acad. Sci. U.S.A.">
        <title>Extensive sampling of basidiomycete genomes demonstrates inadequacy of the white-rot/brown-rot paradigm for wood decay fungi.</title>
        <authorList>
            <person name="Riley R."/>
            <person name="Salamov A.A."/>
            <person name="Brown D.W."/>
            <person name="Nagy L.G."/>
            <person name="Floudas D."/>
            <person name="Held B.W."/>
            <person name="Levasseur A."/>
            <person name="Lombard V."/>
            <person name="Morin E."/>
            <person name="Otillar R."/>
            <person name="Lindquist E.A."/>
            <person name="Sun H."/>
            <person name="LaButti K.M."/>
            <person name="Schmutz J."/>
            <person name="Jabbour D."/>
            <person name="Luo H."/>
            <person name="Baker S.E."/>
            <person name="Pisabarro A.G."/>
            <person name="Walton J.D."/>
            <person name="Blanchette R.A."/>
            <person name="Henrissat B."/>
            <person name="Martin F."/>
            <person name="Cullen D."/>
            <person name="Hibbett D.S."/>
            <person name="Grigoriev I.V."/>
        </authorList>
    </citation>
    <scope>NUCLEOTIDE SEQUENCE [LARGE SCALE GENOMIC DNA]</scope>
    <source>
        <strain evidence="3">PC15</strain>
    </source>
</reference>
<dbReference type="CDD" id="cd01300">
    <property type="entry name" value="YtcJ_like"/>
    <property type="match status" value="1"/>
</dbReference>
<dbReference type="InterPro" id="IPR013108">
    <property type="entry name" value="Amidohydro_3"/>
</dbReference>
<dbReference type="Gene3D" id="3.10.310.70">
    <property type="match status" value="1"/>
</dbReference>
<dbReference type="InterPro" id="IPR032466">
    <property type="entry name" value="Metal_Hydrolase"/>
</dbReference>
<accession>A0A067N8A3</accession>
<evidence type="ECO:0000313" key="3">
    <source>
        <dbReference type="Proteomes" id="UP000027073"/>
    </source>
</evidence>
<dbReference type="AlphaFoldDB" id="A0A067N8A3"/>
<dbReference type="PANTHER" id="PTHR22642">
    <property type="entry name" value="IMIDAZOLONEPROPIONASE"/>
    <property type="match status" value="1"/>
</dbReference>
<evidence type="ECO:0000259" key="1">
    <source>
        <dbReference type="Pfam" id="PF07969"/>
    </source>
</evidence>